<keyword evidence="5" id="KW-0472">Membrane</keyword>
<comment type="caution">
    <text evidence="6">The sequence shown here is derived from an EMBL/GenBank/DDBJ whole genome shotgun (WGS) entry which is preliminary data.</text>
</comment>
<protein>
    <submittedName>
        <fullName evidence="6">LemA family protein</fullName>
    </submittedName>
</protein>
<comment type="similarity">
    <text evidence="2">Belongs to the LemA family.</text>
</comment>
<evidence type="ECO:0000256" key="1">
    <source>
        <dbReference type="ARBA" id="ARBA00004167"/>
    </source>
</evidence>
<keyword evidence="4" id="KW-1133">Transmembrane helix</keyword>
<evidence type="ECO:0000256" key="2">
    <source>
        <dbReference type="ARBA" id="ARBA00008854"/>
    </source>
</evidence>
<sequence length="202" mass="22412">MSKGTKTLLAVVAGIAVLVFAGVSFYSGNYNRMVALDEAVSSQWGQVENAYQRRFDLIPNLVATVKGYAAHESGVFTAIAEARSKAGGVMNISDEVLQDPEAFERFQQAQGELGSALQRLLVITENYPDLKANENFLGLQNQLEGTENRIAVERKRFNDMVQQYNSFIRQFPRAIIANMAGFRVKSYFKAVESANQAPEVEF</sequence>
<dbReference type="EMBL" id="JAINWA010000001">
    <property type="protein sequence ID" value="MCD1653465.1"/>
    <property type="molecule type" value="Genomic_DNA"/>
</dbReference>
<dbReference type="Pfam" id="PF04011">
    <property type="entry name" value="LemA"/>
    <property type="match status" value="1"/>
</dbReference>
<dbReference type="SUPFAM" id="SSF140478">
    <property type="entry name" value="LemA-like"/>
    <property type="match status" value="1"/>
</dbReference>
<keyword evidence="3" id="KW-0812">Transmembrane</keyword>
<evidence type="ECO:0000256" key="5">
    <source>
        <dbReference type="ARBA" id="ARBA00023136"/>
    </source>
</evidence>
<dbReference type="AlphaFoldDB" id="A0AAE3EEZ1"/>
<comment type="subcellular location">
    <subcellularLocation>
        <location evidence="1">Membrane</location>
        <topology evidence="1">Single-pass membrane protein</topology>
    </subcellularLocation>
</comment>
<gene>
    <name evidence="6" type="ORF">K7J14_01975</name>
</gene>
<accession>A0AAE3EEZ1</accession>
<reference evidence="6" key="1">
    <citation type="submission" date="2021-08" db="EMBL/GenBank/DDBJ databases">
        <title>Comparative analyses of Brucepasteria parasyntrophica and Teretinema zuelzerae.</title>
        <authorList>
            <person name="Song Y."/>
            <person name="Brune A."/>
        </authorList>
    </citation>
    <scope>NUCLEOTIDE SEQUENCE</scope>
    <source>
        <strain evidence="6">DSM 1903</strain>
    </source>
</reference>
<evidence type="ECO:0000313" key="6">
    <source>
        <dbReference type="EMBL" id="MCD1653465.1"/>
    </source>
</evidence>
<dbReference type="PANTHER" id="PTHR34478">
    <property type="entry name" value="PROTEIN LEMA"/>
    <property type="match status" value="1"/>
</dbReference>
<evidence type="ECO:0000256" key="3">
    <source>
        <dbReference type="ARBA" id="ARBA00022692"/>
    </source>
</evidence>
<dbReference type="Proteomes" id="UP001198163">
    <property type="component" value="Unassembled WGS sequence"/>
</dbReference>
<dbReference type="Gene3D" id="1.20.1440.20">
    <property type="entry name" value="LemA-like domain"/>
    <property type="match status" value="1"/>
</dbReference>
<dbReference type="RefSeq" id="WP_230752480.1">
    <property type="nucleotide sequence ID" value="NZ_JAINWA010000001.1"/>
</dbReference>
<dbReference type="InterPro" id="IPR023353">
    <property type="entry name" value="LemA-like_dom_sf"/>
</dbReference>
<organism evidence="6 7">
    <name type="scientific">Teretinema zuelzerae</name>
    <dbReference type="NCBI Taxonomy" id="156"/>
    <lineage>
        <taxon>Bacteria</taxon>
        <taxon>Pseudomonadati</taxon>
        <taxon>Spirochaetota</taxon>
        <taxon>Spirochaetia</taxon>
        <taxon>Spirochaetales</taxon>
        <taxon>Treponemataceae</taxon>
        <taxon>Teretinema</taxon>
    </lineage>
</organism>
<proteinExistence type="inferred from homology"/>
<dbReference type="PANTHER" id="PTHR34478:SF2">
    <property type="entry name" value="MEMBRANE PROTEIN"/>
    <property type="match status" value="1"/>
</dbReference>
<keyword evidence="7" id="KW-1185">Reference proteome</keyword>
<evidence type="ECO:0000313" key="7">
    <source>
        <dbReference type="Proteomes" id="UP001198163"/>
    </source>
</evidence>
<name>A0AAE3EEZ1_9SPIR</name>
<dbReference type="GO" id="GO:0016020">
    <property type="term" value="C:membrane"/>
    <property type="evidence" value="ECO:0007669"/>
    <property type="project" value="UniProtKB-SubCell"/>
</dbReference>
<evidence type="ECO:0000256" key="4">
    <source>
        <dbReference type="ARBA" id="ARBA00022989"/>
    </source>
</evidence>
<dbReference type="InterPro" id="IPR007156">
    <property type="entry name" value="MamQ_LemA"/>
</dbReference>